<evidence type="ECO:0000313" key="1">
    <source>
        <dbReference type="EMBL" id="QQK08713.1"/>
    </source>
</evidence>
<dbReference type="EMBL" id="CP066744">
    <property type="protein sequence ID" value="QQK08713.1"/>
    <property type="molecule type" value="Genomic_DNA"/>
</dbReference>
<evidence type="ECO:0000313" key="2">
    <source>
        <dbReference type="Proteomes" id="UP000595814"/>
    </source>
</evidence>
<gene>
    <name evidence="1" type="ORF">JFY71_04005</name>
</gene>
<accession>A0AC61MTL7</accession>
<reference evidence="1 2" key="1">
    <citation type="journal article" date="2022" name="Int. J. Syst. Evol. Microbiol.">
        <title>Miniphocaeibacter halophilus sp. nov., an ammonium-tolerant acetate-producing bacterium isolated from a biogas system.</title>
        <authorList>
            <person name="Schnurer A."/>
            <person name="Singh A."/>
            <person name="Bi S."/>
            <person name="Qiao W."/>
            <person name="Westerholm M."/>
        </authorList>
    </citation>
    <scope>NUCLEOTIDE SEQUENCE [LARGE SCALE GENOMIC DNA]</scope>
    <source>
        <strain evidence="1 2">AMB_01</strain>
    </source>
</reference>
<protein>
    <submittedName>
        <fullName evidence="1">Response regulator transcription factor</fullName>
    </submittedName>
</protein>
<organism evidence="1 2">
    <name type="scientific">Miniphocaeibacter halophilus</name>
    <dbReference type="NCBI Taxonomy" id="2931922"/>
    <lineage>
        <taxon>Bacteria</taxon>
        <taxon>Bacillati</taxon>
        <taxon>Bacillota</taxon>
        <taxon>Tissierellia</taxon>
        <taxon>Tissierellales</taxon>
        <taxon>Peptoniphilaceae</taxon>
        <taxon>Miniphocaeibacter</taxon>
    </lineage>
</organism>
<keyword evidence="2" id="KW-1185">Reference proteome</keyword>
<name>A0AC61MTL7_9FIRM</name>
<proteinExistence type="predicted"/>
<sequence>MNKKILIIDDEIEMVEMLDRFFTLKNFDTITSTSGENILDLISKEPDIILLDINMPEIDGFEVCKSIRNKTNAPILFLTARNSESDKVKGLMLGAEDYIVKPFSLNELYARVYTNLQREERKLEGSDSLEIDYGARTVKYNGEEIVMTKTEFDILELLSLNPNMVFDKDRIYDSLWSYDSFGDSAVIAEHIRKIRMKIKKFTEEEYISTVWGIGYKWIG</sequence>
<dbReference type="Proteomes" id="UP000595814">
    <property type="component" value="Chromosome"/>
</dbReference>